<accession>A0ABT9XMC1</accession>
<dbReference type="InterPro" id="IPR025689">
    <property type="entry name" value="Spore_YtrH"/>
</dbReference>
<name>A0ABT9XMC1_9BACL</name>
<organism evidence="2 3">
    <name type="scientific">Alicyclobacillus cycloheptanicus</name>
    <dbReference type="NCBI Taxonomy" id="1457"/>
    <lineage>
        <taxon>Bacteria</taxon>
        <taxon>Bacillati</taxon>
        <taxon>Bacillota</taxon>
        <taxon>Bacilli</taxon>
        <taxon>Bacillales</taxon>
        <taxon>Alicyclobacillaceae</taxon>
        <taxon>Alicyclobacillus</taxon>
    </lineage>
</organism>
<feature type="transmembrane region" description="Helical" evidence="1">
    <location>
        <begin position="12"/>
        <end position="37"/>
    </location>
</feature>
<keyword evidence="1" id="KW-0472">Membrane</keyword>
<sequence>MPSTGSVFFHNIIMDFCVSLGMVVGGALLGGIAAVFTHGAPMTTMVRLAGQLKIWALVSTLGGTMDTLRAIESGVLERQLMPMGKQFAYLVAAFLGCQLGYILVRWMAGNDLP</sequence>
<evidence type="ECO:0000313" key="3">
    <source>
        <dbReference type="Proteomes" id="UP001232973"/>
    </source>
</evidence>
<evidence type="ECO:0000313" key="2">
    <source>
        <dbReference type="EMBL" id="MDQ0190878.1"/>
    </source>
</evidence>
<proteinExistence type="predicted"/>
<keyword evidence="3" id="KW-1185">Reference proteome</keyword>
<dbReference type="EMBL" id="JAUSTP010000026">
    <property type="protein sequence ID" value="MDQ0190878.1"/>
    <property type="molecule type" value="Genomic_DNA"/>
</dbReference>
<dbReference type="Pfam" id="PF14034">
    <property type="entry name" value="Spore_YtrH"/>
    <property type="match status" value="1"/>
</dbReference>
<keyword evidence="1" id="KW-1133">Transmembrane helix</keyword>
<gene>
    <name evidence="2" type="ORF">J2S03_002745</name>
</gene>
<comment type="caution">
    <text evidence="2">The sequence shown here is derived from an EMBL/GenBank/DDBJ whole genome shotgun (WGS) entry which is preliminary data.</text>
</comment>
<feature type="transmembrane region" description="Helical" evidence="1">
    <location>
        <begin position="87"/>
        <end position="108"/>
    </location>
</feature>
<evidence type="ECO:0000256" key="1">
    <source>
        <dbReference type="SAM" id="Phobius"/>
    </source>
</evidence>
<dbReference type="RefSeq" id="WP_274456528.1">
    <property type="nucleotide sequence ID" value="NZ_CP067097.1"/>
</dbReference>
<evidence type="ECO:0008006" key="4">
    <source>
        <dbReference type="Google" id="ProtNLM"/>
    </source>
</evidence>
<reference evidence="2 3" key="1">
    <citation type="submission" date="2023-07" db="EMBL/GenBank/DDBJ databases">
        <title>Genomic Encyclopedia of Type Strains, Phase IV (KMG-IV): sequencing the most valuable type-strain genomes for metagenomic binning, comparative biology and taxonomic classification.</title>
        <authorList>
            <person name="Goeker M."/>
        </authorList>
    </citation>
    <scope>NUCLEOTIDE SEQUENCE [LARGE SCALE GENOMIC DNA]</scope>
    <source>
        <strain evidence="2 3">DSM 4006</strain>
    </source>
</reference>
<dbReference type="Proteomes" id="UP001232973">
    <property type="component" value="Unassembled WGS sequence"/>
</dbReference>
<keyword evidence="1" id="KW-0812">Transmembrane</keyword>
<protein>
    <recommendedName>
        <fullName evidence="4">Sporulation protein YtrH</fullName>
    </recommendedName>
</protein>